<gene>
    <name evidence="1" type="ORF">METZ01_LOCUS12</name>
</gene>
<proteinExistence type="predicted"/>
<evidence type="ECO:0008006" key="2">
    <source>
        <dbReference type="Google" id="ProtNLM"/>
    </source>
</evidence>
<protein>
    <recommendedName>
        <fullName evidence="2">Response regulatory domain-containing protein</fullName>
    </recommendedName>
</protein>
<dbReference type="EMBL" id="UINC01000001">
    <property type="protein sequence ID" value="SUZ47158.1"/>
    <property type="molecule type" value="Genomic_DNA"/>
</dbReference>
<evidence type="ECO:0000313" key="1">
    <source>
        <dbReference type="EMBL" id="SUZ47158.1"/>
    </source>
</evidence>
<accession>A0A381N0F5</accession>
<name>A0A381N0F5_9ZZZZ</name>
<dbReference type="AlphaFoldDB" id="A0A381N0F5"/>
<organism evidence="1">
    <name type="scientific">marine metagenome</name>
    <dbReference type="NCBI Taxonomy" id="408172"/>
    <lineage>
        <taxon>unclassified sequences</taxon>
        <taxon>metagenomes</taxon>
        <taxon>ecological metagenomes</taxon>
    </lineage>
</organism>
<reference evidence="1" key="1">
    <citation type="submission" date="2018-05" db="EMBL/GenBank/DDBJ databases">
        <authorList>
            <person name="Lanie J.A."/>
            <person name="Ng W.-L."/>
            <person name="Kazmierczak K.M."/>
            <person name="Andrzejewski T.M."/>
            <person name="Davidsen T.M."/>
            <person name="Wayne K.J."/>
            <person name="Tettelin H."/>
            <person name="Glass J.I."/>
            <person name="Rusch D."/>
            <person name="Podicherti R."/>
            <person name="Tsui H.-C.T."/>
            <person name="Winkler M.E."/>
        </authorList>
    </citation>
    <scope>NUCLEOTIDE SEQUENCE</scope>
</reference>
<sequence>MKDIALFVKDFQKGTELSNLLSDIDMHVTFAESIYDLPDQCQIGIIDLDDEKFGNVQFVSELNRHTGMMLLGYMEKITKDVQDKLKAAGCNMILTTASVVKNIPSVIHEISK</sequence>